<dbReference type="AlphaFoldDB" id="A0A2T5MIS3"/>
<dbReference type="SUPFAM" id="SSF55424">
    <property type="entry name" value="FAD/NAD-linked reductases, dimerisation (C-terminal) domain"/>
    <property type="match status" value="1"/>
</dbReference>
<keyword evidence="8" id="KW-1185">Reference proteome</keyword>
<evidence type="ECO:0000259" key="6">
    <source>
        <dbReference type="Pfam" id="PF14759"/>
    </source>
</evidence>
<dbReference type="PANTHER" id="PTHR43557:SF2">
    <property type="entry name" value="RIESKE DOMAIN-CONTAINING PROTEIN-RELATED"/>
    <property type="match status" value="1"/>
</dbReference>
<evidence type="ECO:0000313" key="8">
    <source>
        <dbReference type="Proteomes" id="UP000244248"/>
    </source>
</evidence>
<organism evidence="7 8">
    <name type="scientific">Stenotrophobium rhamnosiphilum</name>
    <dbReference type="NCBI Taxonomy" id="2029166"/>
    <lineage>
        <taxon>Bacteria</taxon>
        <taxon>Pseudomonadati</taxon>
        <taxon>Pseudomonadota</taxon>
        <taxon>Gammaproteobacteria</taxon>
        <taxon>Nevskiales</taxon>
        <taxon>Nevskiaceae</taxon>
        <taxon>Stenotrophobium</taxon>
    </lineage>
</organism>
<dbReference type="Gene3D" id="3.30.390.30">
    <property type="match status" value="1"/>
</dbReference>
<dbReference type="PANTHER" id="PTHR43557">
    <property type="entry name" value="APOPTOSIS-INDUCING FACTOR 1"/>
    <property type="match status" value="1"/>
</dbReference>
<dbReference type="Gene3D" id="3.50.50.60">
    <property type="entry name" value="FAD/NAD(P)-binding domain"/>
    <property type="match status" value="2"/>
</dbReference>
<evidence type="ECO:0000259" key="5">
    <source>
        <dbReference type="Pfam" id="PF07992"/>
    </source>
</evidence>
<sequence>MSEQLAAIIGAGQAAFQAAVNLRNEGYVGRIVMVGDEPCLPYNRPPLCKNFLAGLIPEEKLLLRPRSFFLDLDIDIRTGVTADKLRVSDHVVDFSDGQSLGFDHLVIATGGRPRKLNIPGVDLPQVHYLRTMADVNGIRRSMQPGARMVLIGGGYIGLEVAAVARQIGLEVTILEAAPQLLSRITGALVAGFYCDLHRKNGVEVHCETSATHIEPDGTGARVFCNDGKSYPADVVIVAVGMEPNIDLALNAGIVCNKGIVTDDFCRTSALDIYAAGDCSEHRSSFYDTQMHLQSVPSAIEQGRTAAAAICGKLKPLKHVPWFWSDQYDIKLQSAGVVGGHDQILVRGKLEDRSFAAFYLKGQRLIAMDAVNRPEEFSLSKEWIAAKTPLCIERIENDALPVKQLSL</sequence>
<evidence type="ECO:0000256" key="2">
    <source>
        <dbReference type="ARBA" id="ARBA00022630"/>
    </source>
</evidence>
<dbReference type="Pfam" id="PF07992">
    <property type="entry name" value="Pyr_redox_2"/>
    <property type="match status" value="1"/>
</dbReference>
<keyword evidence="2" id="KW-0285">Flavoprotein</keyword>
<evidence type="ECO:0000313" key="7">
    <source>
        <dbReference type="EMBL" id="PTU32475.1"/>
    </source>
</evidence>
<dbReference type="InterPro" id="IPR028202">
    <property type="entry name" value="Reductase_C"/>
</dbReference>
<evidence type="ECO:0000256" key="1">
    <source>
        <dbReference type="ARBA" id="ARBA00001974"/>
    </source>
</evidence>
<dbReference type="OrthoDB" id="9800167at2"/>
<evidence type="ECO:0000256" key="4">
    <source>
        <dbReference type="ARBA" id="ARBA00023002"/>
    </source>
</evidence>
<reference evidence="7 8" key="1">
    <citation type="submission" date="2018-04" db="EMBL/GenBank/DDBJ databases">
        <title>Novel species isolated from glacier.</title>
        <authorList>
            <person name="Liu Q."/>
            <person name="Xin Y.-H."/>
        </authorList>
    </citation>
    <scope>NUCLEOTIDE SEQUENCE [LARGE SCALE GENOMIC DNA]</scope>
    <source>
        <strain evidence="7 8">GT1R17</strain>
    </source>
</reference>
<dbReference type="SUPFAM" id="SSF51905">
    <property type="entry name" value="FAD/NAD(P)-binding domain"/>
    <property type="match status" value="1"/>
</dbReference>
<dbReference type="PRINTS" id="PR00368">
    <property type="entry name" value="FADPNR"/>
</dbReference>
<dbReference type="InterPro" id="IPR050446">
    <property type="entry name" value="FAD-oxidoreductase/Apoptosis"/>
</dbReference>
<dbReference type="GO" id="GO:0016651">
    <property type="term" value="F:oxidoreductase activity, acting on NAD(P)H"/>
    <property type="evidence" value="ECO:0007669"/>
    <property type="project" value="TreeGrafter"/>
</dbReference>
<dbReference type="InterPro" id="IPR036188">
    <property type="entry name" value="FAD/NAD-bd_sf"/>
</dbReference>
<gene>
    <name evidence="7" type="ORF">CJD38_07480</name>
</gene>
<name>A0A2T5MIS3_9GAMM</name>
<keyword evidence="4" id="KW-0560">Oxidoreductase</keyword>
<accession>A0A2T5MIS3</accession>
<comment type="caution">
    <text evidence="7">The sequence shown here is derived from an EMBL/GenBank/DDBJ whole genome shotgun (WGS) entry which is preliminary data.</text>
</comment>
<dbReference type="RefSeq" id="WP_107939672.1">
    <property type="nucleotide sequence ID" value="NZ_QANS01000002.1"/>
</dbReference>
<evidence type="ECO:0000256" key="3">
    <source>
        <dbReference type="ARBA" id="ARBA00022827"/>
    </source>
</evidence>
<dbReference type="GO" id="GO:0005737">
    <property type="term" value="C:cytoplasm"/>
    <property type="evidence" value="ECO:0007669"/>
    <property type="project" value="TreeGrafter"/>
</dbReference>
<dbReference type="PRINTS" id="PR00411">
    <property type="entry name" value="PNDRDTASEI"/>
</dbReference>
<protein>
    <submittedName>
        <fullName evidence="7">Pyridine nucleotide-disulfide oxidoreductase</fullName>
    </submittedName>
</protein>
<dbReference type="InterPro" id="IPR016156">
    <property type="entry name" value="FAD/NAD-linked_Rdtase_dimer_sf"/>
</dbReference>
<dbReference type="InterPro" id="IPR023753">
    <property type="entry name" value="FAD/NAD-binding_dom"/>
</dbReference>
<proteinExistence type="predicted"/>
<keyword evidence="3" id="KW-0274">FAD</keyword>
<dbReference type="EMBL" id="QANS01000002">
    <property type="protein sequence ID" value="PTU32475.1"/>
    <property type="molecule type" value="Genomic_DNA"/>
</dbReference>
<dbReference type="Proteomes" id="UP000244248">
    <property type="component" value="Unassembled WGS sequence"/>
</dbReference>
<feature type="domain" description="Reductase C-terminal" evidence="6">
    <location>
        <begin position="321"/>
        <end position="404"/>
    </location>
</feature>
<feature type="domain" description="FAD/NAD(P)-binding" evidence="5">
    <location>
        <begin position="7"/>
        <end position="302"/>
    </location>
</feature>
<comment type="cofactor">
    <cofactor evidence="1">
        <name>FAD</name>
        <dbReference type="ChEBI" id="CHEBI:57692"/>
    </cofactor>
</comment>
<dbReference type="Pfam" id="PF14759">
    <property type="entry name" value="Reductase_C"/>
    <property type="match status" value="1"/>
</dbReference>